<keyword evidence="3" id="KW-0804">Transcription</keyword>
<accession>A0ABW6IIM6</accession>
<dbReference type="PROSITE" id="PS50977">
    <property type="entry name" value="HTH_TETR_2"/>
    <property type="match status" value="1"/>
</dbReference>
<evidence type="ECO:0000256" key="4">
    <source>
        <dbReference type="PROSITE-ProRule" id="PRU00335"/>
    </source>
</evidence>
<evidence type="ECO:0000256" key="3">
    <source>
        <dbReference type="ARBA" id="ARBA00023163"/>
    </source>
</evidence>
<dbReference type="Pfam" id="PF16925">
    <property type="entry name" value="TetR_C_13"/>
    <property type="match status" value="1"/>
</dbReference>
<proteinExistence type="predicted"/>
<protein>
    <submittedName>
        <fullName evidence="6">TetR/AcrR family transcriptional regulator</fullName>
    </submittedName>
</protein>
<feature type="domain" description="HTH tetR-type" evidence="5">
    <location>
        <begin position="4"/>
        <end position="64"/>
    </location>
</feature>
<feature type="DNA-binding region" description="H-T-H motif" evidence="4">
    <location>
        <begin position="27"/>
        <end position="46"/>
    </location>
</feature>
<dbReference type="EMBL" id="JBHZOL010000089">
    <property type="protein sequence ID" value="MFE4107697.1"/>
    <property type="molecule type" value="Genomic_DNA"/>
</dbReference>
<gene>
    <name evidence="6" type="ORF">ACFVKH_15495</name>
</gene>
<name>A0ABW6IIM6_9CYAN</name>
<keyword evidence="1" id="KW-0805">Transcription regulation</keyword>
<keyword evidence="2 4" id="KW-0238">DNA-binding</keyword>
<dbReference type="PRINTS" id="PR00455">
    <property type="entry name" value="HTHTETR"/>
</dbReference>
<dbReference type="SUPFAM" id="SSF46689">
    <property type="entry name" value="Homeodomain-like"/>
    <property type="match status" value="1"/>
</dbReference>
<dbReference type="PANTHER" id="PTHR47506:SF6">
    <property type="entry name" value="HTH-TYPE TRANSCRIPTIONAL REPRESSOR NEMR"/>
    <property type="match status" value="1"/>
</dbReference>
<dbReference type="InterPro" id="IPR009057">
    <property type="entry name" value="Homeodomain-like_sf"/>
</dbReference>
<organism evidence="6 7">
    <name type="scientific">Almyronema epifaneia S1</name>
    <dbReference type="NCBI Taxonomy" id="2991925"/>
    <lineage>
        <taxon>Bacteria</taxon>
        <taxon>Bacillati</taxon>
        <taxon>Cyanobacteriota</taxon>
        <taxon>Cyanophyceae</taxon>
        <taxon>Nodosilineales</taxon>
        <taxon>Nodosilineaceae</taxon>
        <taxon>Almyronema</taxon>
        <taxon>Almyronema epifaneia</taxon>
    </lineage>
</organism>
<dbReference type="RefSeq" id="WP_377966666.1">
    <property type="nucleotide sequence ID" value="NZ_JBHZOL010000089.1"/>
</dbReference>
<dbReference type="Proteomes" id="UP001600165">
    <property type="component" value="Unassembled WGS sequence"/>
</dbReference>
<dbReference type="Pfam" id="PF00440">
    <property type="entry name" value="TetR_N"/>
    <property type="match status" value="1"/>
</dbReference>
<dbReference type="SUPFAM" id="SSF48498">
    <property type="entry name" value="Tetracyclin repressor-like, C-terminal domain"/>
    <property type="match status" value="1"/>
</dbReference>
<dbReference type="InterPro" id="IPR011075">
    <property type="entry name" value="TetR_C"/>
</dbReference>
<evidence type="ECO:0000259" key="5">
    <source>
        <dbReference type="PROSITE" id="PS50977"/>
    </source>
</evidence>
<reference evidence="6 7" key="1">
    <citation type="submission" date="2024-10" db="EMBL/GenBank/DDBJ databases">
        <authorList>
            <person name="Ratan Roy A."/>
            <person name="Morales Sandoval P.H."/>
            <person name="De Los Santos Villalobos S."/>
            <person name="Chakraborty S."/>
            <person name="Mukherjee J."/>
        </authorList>
    </citation>
    <scope>NUCLEOTIDE SEQUENCE [LARGE SCALE GENOMIC DNA]</scope>
    <source>
        <strain evidence="6 7">S1</strain>
    </source>
</reference>
<evidence type="ECO:0000256" key="2">
    <source>
        <dbReference type="ARBA" id="ARBA00023125"/>
    </source>
</evidence>
<keyword evidence="7" id="KW-1185">Reference proteome</keyword>
<dbReference type="InterPro" id="IPR001647">
    <property type="entry name" value="HTH_TetR"/>
</dbReference>
<evidence type="ECO:0000313" key="6">
    <source>
        <dbReference type="EMBL" id="MFE4107697.1"/>
    </source>
</evidence>
<dbReference type="Gene3D" id="1.10.357.10">
    <property type="entry name" value="Tetracycline Repressor, domain 2"/>
    <property type="match status" value="1"/>
</dbReference>
<sequence>MDSGDTKTQILDSAQALIERVGINAMSYQDISKAVNIRKASIHYHFPTKDDLVAALLDRYNADFLRQLEAILSSGAVPTVKLRRYCSLFITKLRCGDQTQACLCSMLGAELETLKSPLAQRVSSFYSANEKRLAQILAEGRESGEFAFLGEVEAMSQLMFSLLEGGMLIARAQGGVPYYEAIIRQMLQMVGVRD</sequence>
<comment type="caution">
    <text evidence="6">The sequence shown here is derived from an EMBL/GenBank/DDBJ whole genome shotgun (WGS) entry which is preliminary data.</text>
</comment>
<evidence type="ECO:0000313" key="7">
    <source>
        <dbReference type="Proteomes" id="UP001600165"/>
    </source>
</evidence>
<dbReference type="InterPro" id="IPR036271">
    <property type="entry name" value="Tet_transcr_reg_TetR-rel_C_sf"/>
</dbReference>
<dbReference type="PANTHER" id="PTHR47506">
    <property type="entry name" value="TRANSCRIPTIONAL REGULATORY PROTEIN"/>
    <property type="match status" value="1"/>
</dbReference>
<evidence type="ECO:0000256" key="1">
    <source>
        <dbReference type="ARBA" id="ARBA00023015"/>
    </source>
</evidence>